<evidence type="ECO:0000256" key="1">
    <source>
        <dbReference type="SAM" id="MobiDB-lite"/>
    </source>
</evidence>
<keyword evidence="3" id="KW-1185">Reference proteome</keyword>
<dbReference type="Proteomes" id="UP000317881">
    <property type="component" value="Unassembled WGS sequence"/>
</dbReference>
<dbReference type="EMBL" id="BJND01000017">
    <property type="protein sequence ID" value="GEC04951.1"/>
    <property type="molecule type" value="Genomic_DNA"/>
</dbReference>
<feature type="region of interest" description="Disordered" evidence="1">
    <location>
        <begin position="1"/>
        <end position="28"/>
    </location>
</feature>
<protein>
    <submittedName>
        <fullName evidence="2">Uncharacterized protein</fullName>
    </submittedName>
</protein>
<organism evidence="2 3">
    <name type="scientific">Streptomyces spinoverrucosus</name>
    <dbReference type="NCBI Taxonomy" id="284043"/>
    <lineage>
        <taxon>Bacteria</taxon>
        <taxon>Bacillati</taxon>
        <taxon>Actinomycetota</taxon>
        <taxon>Actinomycetes</taxon>
        <taxon>Kitasatosporales</taxon>
        <taxon>Streptomycetaceae</taxon>
        <taxon>Streptomyces</taxon>
    </lineage>
</organism>
<evidence type="ECO:0000313" key="2">
    <source>
        <dbReference type="EMBL" id="GEC04951.1"/>
    </source>
</evidence>
<reference evidence="2 3" key="1">
    <citation type="submission" date="2019-06" db="EMBL/GenBank/DDBJ databases">
        <title>Whole genome shotgun sequence of Streptomyces spinoverrucosus NBRC 14228.</title>
        <authorList>
            <person name="Hosoyama A."/>
            <person name="Uohara A."/>
            <person name="Ohji S."/>
            <person name="Ichikawa N."/>
        </authorList>
    </citation>
    <scope>NUCLEOTIDE SEQUENCE [LARGE SCALE GENOMIC DNA]</scope>
    <source>
        <strain evidence="2 3">NBRC 14228</strain>
    </source>
</reference>
<name>A0A4Y3VH52_9ACTN</name>
<gene>
    <name evidence="2" type="ORF">SSP24_26060</name>
</gene>
<proteinExistence type="predicted"/>
<comment type="caution">
    <text evidence="2">The sequence shown here is derived from an EMBL/GenBank/DDBJ whole genome shotgun (WGS) entry which is preliminary data.</text>
</comment>
<accession>A0A4Y3VH52</accession>
<feature type="region of interest" description="Disordered" evidence="1">
    <location>
        <begin position="40"/>
        <end position="64"/>
    </location>
</feature>
<sequence length="64" mass="7122">MEYSQDSFSGMRELRSAGEGSSWGAVSLPRPSWQDEAVRFRHPGAPQRVRRITDGRANLSSQAT</sequence>
<dbReference type="AlphaFoldDB" id="A0A4Y3VH52"/>
<evidence type="ECO:0000313" key="3">
    <source>
        <dbReference type="Proteomes" id="UP000317881"/>
    </source>
</evidence>